<feature type="region of interest" description="Disordered" evidence="1">
    <location>
        <begin position="81"/>
        <end position="103"/>
    </location>
</feature>
<protein>
    <submittedName>
        <fullName evidence="2">Uncharacterized protein</fullName>
    </submittedName>
</protein>
<accession>A0ABQ9ZUN6</accession>
<comment type="caution">
    <text evidence="2">The sequence shown here is derived from an EMBL/GenBank/DDBJ whole genome shotgun (WGS) entry which is preliminary data.</text>
</comment>
<keyword evidence="3" id="KW-1185">Reference proteome</keyword>
<organism evidence="2 3">
    <name type="scientific">Daphnia magna</name>
    <dbReference type="NCBI Taxonomy" id="35525"/>
    <lineage>
        <taxon>Eukaryota</taxon>
        <taxon>Metazoa</taxon>
        <taxon>Ecdysozoa</taxon>
        <taxon>Arthropoda</taxon>
        <taxon>Crustacea</taxon>
        <taxon>Branchiopoda</taxon>
        <taxon>Diplostraca</taxon>
        <taxon>Cladocera</taxon>
        <taxon>Anomopoda</taxon>
        <taxon>Daphniidae</taxon>
        <taxon>Daphnia</taxon>
    </lineage>
</organism>
<evidence type="ECO:0000313" key="2">
    <source>
        <dbReference type="EMBL" id="KAK4016637.1"/>
    </source>
</evidence>
<evidence type="ECO:0000256" key="1">
    <source>
        <dbReference type="SAM" id="MobiDB-lite"/>
    </source>
</evidence>
<proteinExistence type="predicted"/>
<name>A0ABQ9ZUN6_9CRUS</name>
<dbReference type="Proteomes" id="UP001234178">
    <property type="component" value="Unassembled WGS sequence"/>
</dbReference>
<dbReference type="EMBL" id="JAOYFB010000005">
    <property type="protein sequence ID" value="KAK4016637.1"/>
    <property type="molecule type" value="Genomic_DNA"/>
</dbReference>
<reference evidence="2 3" key="1">
    <citation type="journal article" date="2023" name="Nucleic Acids Res.">
        <title>The hologenome of Daphnia magna reveals possible DNA methylation and microbiome-mediated evolution of the host genome.</title>
        <authorList>
            <person name="Chaturvedi A."/>
            <person name="Li X."/>
            <person name="Dhandapani V."/>
            <person name="Marshall H."/>
            <person name="Kissane S."/>
            <person name="Cuenca-Cambronero M."/>
            <person name="Asole G."/>
            <person name="Calvet F."/>
            <person name="Ruiz-Romero M."/>
            <person name="Marangio P."/>
            <person name="Guigo R."/>
            <person name="Rago D."/>
            <person name="Mirbahai L."/>
            <person name="Eastwood N."/>
            <person name="Colbourne J.K."/>
            <person name="Zhou J."/>
            <person name="Mallon E."/>
            <person name="Orsini L."/>
        </authorList>
    </citation>
    <scope>NUCLEOTIDE SEQUENCE [LARGE SCALE GENOMIC DNA]</scope>
    <source>
        <strain evidence="2">LRV0_1</strain>
    </source>
</reference>
<sequence length="103" mass="11496">MVITCFFITLCFCGRNRVHVRLRPEQPPVQEPVKLLLMVPILSPPEAGLVNFKLQTNLSDCRIPLSAVAVFTGPEFSDIADRQRSRPSVTPHEPDIELKGLST</sequence>
<gene>
    <name evidence="2" type="ORF">OUZ56_031599</name>
</gene>
<feature type="compositionally biased region" description="Basic and acidic residues" evidence="1">
    <location>
        <begin position="92"/>
        <end position="103"/>
    </location>
</feature>
<evidence type="ECO:0000313" key="3">
    <source>
        <dbReference type="Proteomes" id="UP001234178"/>
    </source>
</evidence>